<keyword evidence="2" id="KW-1185">Reference proteome</keyword>
<dbReference type="Proteomes" id="UP000735302">
    <property type="component" value="Unassembled WGS sequence"/>
</dbReference>
<dbReference type="SUPFAM" id="SSF56672">
    <property type="entry name" value="DNA/RNA polymerases"/>
    <property type="match status" value="1"/>
</dbReference>
<comment type="caution">
    <text evidence="1">The sequence shown here is derived from an EMBL/GenBank/DDBJ whole genome shotgun (WGS) entry which is preliminary data.</text>
</comment>
<dbReference type="AlphaFoldDB" id="A0AAV3ZPF7"/>
<dbReference type="PANTHER" id="PTHR37984:SF5">
    <property type="entry name" value="PROTEIN NYNRIN-LIKE"/>
    <property type="match status" value="1"/>
</dbReference>
<dbReference type="PANTHER" id="PTHR37984">
    <property type="entry name" value="PROTEIN CBG26694"/>
    <property type="match status" value="1"/>
</dbReference>
<dbReference type="InterPro" id="IPR050951">
    <property type="entry name" value="Retrovirus_Pol_polyprotein"/>
</dbReference>
<dbReference type="EMBL" id="BLXT01002815">
    <property type="protein sequence ID" value="GFN97815.1"/>
    <property type="molecule type" value="Genomic_DNA"/>
</dbReference>
<gene>
    <name evidence="1" type="ORF">PoB_002432100</name>
</gene>
<dbReference type="Gene3D" id="3.10.10.10">
    <property type="entry name" value="HIV Type 1 Reverse Transcriptase, subunit A, domain 1"/>
    <property type="match status" value="1"/>
</dbReference>
<dbReference type="InterPro" id="IPR043128">
    <property type="entry name" value="Rev_trsase/Diguanyl_cyclase"/>
</dbReference>
<reference evidence="1 2" key="1">
    <citation type="journal article" date="2021" name="Elife">
        <title>Chloroplast acquisition without the gene transfer in kleptoplastic sea slugs, Plakobranchus ocellatus.</title>
        <authorList>
            <person name="Maeda T."/>
            <person name="Takahashi S."/>
            <person name="Yoshida T."/>
            <person name="Shimamura S."/>
            <person name="Takaki Y."/>
            <person name="Nagai Y."/>
            <person name="Toyoda A."/>
            <person name="Suzuki Y."/>
            <person name="Arimoto A."/>
            <person name="Ishii H."/>
            <person name="Satoh N."/>
            <person name="Nishiyama T."/>
            <person name="Hasebe M."/>
            <person name="Maruyama T."/>
            <person name="Minagawa J."/>
            <person name="Obokata J."/>
            <person name="Shigenobu S."/>
        </authorList>
    </citation>
    <scope>NUCLEOTIDE SEQUENCE [LARGE SCALE GENOMIC DNA]</scope>
</reference>
<dbReference type="Gene3D" id="3.30.70.270">
    <property type="match status" value="1"/>
</dbReference>
<organism evidence="1 2">
    <name type="scientific">Plakobranchus ocellatus</name>
    <dbReference type="NCBI Taxonomy" id="259542"/>
    <lineage>
        <taxon>Eukaryota</taxon>
        <taxon>Metazoa</taxon>
        <taxon>Spiralia</taxon>
        <taxon>Lophotrochozoa</taxon>
        <taxon>Mollusca</taxon>
        <taxon>Gastropoda</taxon>
        <taxon>Heterobranchia</taxon>
        <taxon>Euthyneura</taxon>
        <taxon>Panpulmonata</taxon>
        <taxon>Sacoglossa</taxon>
        <taxon>Placobranchoidea</taxon>
        <taxon>Plakobranchidae</taxon>
        <taxon>Plakobranchus</taxon>
    </lineage>
</organism>
<name>A0AAV3ZPF7_9GAST</name>
<protein>
    <submittedName>
        <fullName evidence="1">Zinc knuckle domain containing protein</fullName>
    </submittedName>
</protein>
<evidence type="ECO:0000313" key="2">
    <source>
        <dbReference type="Proteomes" id="UP000735302"/>
    </source>
</evidence>
<accession>A0AAV3ZPF7</accession>
<proteinExistence type="predicted"/>
<sequence>MKSKYITTFSTHIGIFQYNRLHFDINSASEIFQHQVAYLIQGIQAKNYSDDIIVYGKSETGNLQEARKNHDENLSNLLQPLKENNVLQNVHSTKQS</sequence>
<dbReference type="InterPro" id="IPR043502">
    <property type="entry name" value="DNA/RNA_pol_sf"/>
</dbReference>
<evidence type="ECO:0000313" key="1">
    <source>
        <dbReference type="EMBL" id="GFN97815.1"/>
    </source>
</evidence>